<sequence length="166" mass="18322">MGTAQVASLLVSVLAGTMVIFLRLRASNRPTNLRKIMIPPLGMSTGFMMFVAPDTRIPWSWAGIAFLVGAVLFSFPLIRTTQLEIRNEVVYMKRSKAFLWIIIGMLLVRVLLHDWVERYITVVQSAGIFFILAFGMILVWRIAMLRAFLSLTGSKAAAGGSGADNG</sequence>
<evidence type="ECO:0000313" key="1">
    <source>
        <dbReference type="EMBL" id="MFM9330267.1"/>
    </source>
</evidence>
<organism evidence="1 2">
    <name type="scientific">Paenibacillus mesotrionivorans</name>
    <dbReference type="NCBI Taxonomy" id="3160968"/>
    <lineage>
        <taxon>Bacteria</taxon>
        <taxon>Bacillati</taxon>
        <taxon>Bacillota</taxon>
        <taxon>Bacilli</taxon>
        <taxon>Bacillales</taxon>
        <taxon>Paenibacillaceae</taxon>
        <taxon>Paenibacillus</taxon>
    </lineage>
</organism>
<accession>A0ACC7P7F8</accession>
<proteinExistence type="predicted"/>
<comment type="caution">
    <text evidence="1">The sequence shown here is derived from an EMBL/GenBank/DDBJ whole genome shotgun (WGS) entry which is preliminary data.</text>
</comment>
<keyword evidence="2" id="KW-1185">Reference proteome</keyword>
<gene>
    <name evidence="1" type="ORF">ACI1P1_18370</name>
</gene>
<dbReference type="Proteomes" id="UP001631969">
    <property type="component" value="Unassembled WGS sequence"/>
</dbReference>
<evidence type="ECO:0000313" key="2">
    <source>
        <dbReference type="Proteomes" id="UP001631969"/>
    </source>
</evidence>
<name>A0ACC7P7F8_9BACL</name>
<reference evidence="1" key="1">
    <citation type="submission" date="2024-12" db="EMBL/GenBank/DDBJ databases">
        <authorList>
            <person name="Wu N."/>
        </authorList>
    </citation>
    <scope>NUCLEOTIDE SEQUENCE</scope>
    <source>
        <strain evidence="1">P15</strain>
    </source>
</reference>
<protein>
    <submittedName>
        <fullName evidence="1">CcdC family protein</fullName>
    </submittedName>
</protein>
<dbReference type="EMBL" id="JBJURJ010000012">
    <property type="protein sequence ID" value="MFM9330267.1"/>
    <property type="molecule type" value="Genomic_DNA"/>
</dbReference>